<evidence type="ECO:0000313" key="4">
    <source>
        <dbReference type="Proteomes" id="UP000596063"/>
    </source>
</evidence>
<feature type="signal peptide" evidence="2">
    <location>
        <begin position="1"/>
        <end position="26"/>
    </location>
</feature>
<reference evidence="3 4" key="1">
    <citation type="submission" date="2020-12" db="EMBL/GenBank/DDBJ databases">
        <authorList>
            <person name="Shan Y."/>
        </authorList>
    </citation>
    <scope>NUCLEOTIDE SEQUENCE [LARGE SCALE GENOMIC DNA]</scope>
    <source>
        <strain evidence="4">csc3.9</strain>
    </source>
</reference>
<proteinExistence type="predicted"/>
<gene>
    <name evidence="3" type="ORF">I6N98_11555</name>
</gene>
<name>A0A7T4UQ62_9GAMM</name>
<keyword evidence="4" id="KW-1185">Reference proteome</keyword>
<accession>A0A7T4UQ62</accession>
<dbReference type="Pfam" id="PF14224">
    <property type="entry name" value="DUF4331"/>
    <property type="match status" value="1"/>
</dbReference>
<evidence type="ECO:0000313" key="3">
    <source>
        <dbReference type="EMBL" id="QQD17015.1"/>
    </source>
</evidence>
<feature type="region of interest" description="Disordered" evidence="1">
    <location>
        <begin position="166"/>
        <end position="190"/>
    </location>
</feature>
<dbReference type="RefSeq" id="WP_198568517.1">
    <property type="nucleotide sequence ID" value="NZ_CP066167.1"/>
</dbReference>
<feature type="region of interest" description="Disordered" evidence="1">
    <location>
        <begin position="291"/>
        <end position="317"/>
    </location>
</feature>
<dbReference type="KEGG" id="snan:I6N98_11555"/>
<dbReference type="AlphaFoldDB" id="A0A7T4UQ62"/>
<evidence type="ECO:0000256" key="2">
    <source>
        <dbReference type="SAM" id="SignalP"/>
    </source>
</evidence>
<organism evidence="3 4">
    <name type="scientific">Spongiibacter nanhainus</name>
    <dbReference type="NCBI Taxonomy" id="2794344"/>
    <lineage>
        <taxon>Bacteria</taxon>
        <taxon>Pseudomonadati</taxon>
        <taxon>Pseudomonadota</taxon>
        <taxon>Gammaproteobacteria</taxon>
        <taxon>Cellvibrionales</taxon>
        <taxon>Spongiibacteraceae</taxon>
        <taxon>Spongiibacter</taxon>
    </lineage>
</organism>
<dbReference type="EMBL" id="CP066167">
    <property type="protein sequence ID" value="QQD17015.1"/>
    <property type="molecule type" value="Genomic_DNA"/>
</dbReference>
<feature type="compositionally biased region" description="Low complexity" evidence="1">
    <location>
        <begin position="170"/>
        <end position="184"/>
    </location>
</feature>
<feature type="chain" id="PRO_5032413635" evidence="2">
    <location>
        <begin position="27"/>
        <end position="536"/>
    </location>
</feature>
<evidence type="ECO:0000256" key="1">
    <source>
        <dbReference type="SAM" id="MobiDB-lite"/>
    </source>
</evidence>
<keyword evidence="2" id="KW-0732">Signal</keyword>
<dbReference type="Proteomes" id="UP000596063">
    <property type="component" value="Chromosome"/>
</dbReference>
<sequence length="536" mass="55840">MRTRFLKSAMAAAVCASTVLSGSVMASSHREAPFIAGAPKVDGTDFYMFRSYESGREDFVTLIANYQPLQDAYGGPNYFTLDPKALYEIHIDNNGDAVEDITFQFQFDNAYGQANASGLITDGAVDTGSPNGPVQVPLAAVGGGSGTSPGLLNVVETFTVDVVSGDRRSGSSASVTSAGTGSSTFTKPVDNMGEKTIPNYPGYAQQFVYDVAIPGCNASGSRLFVGQRREGFVVNLGEVFDQVNLNPLGARDSRTNTIGDKNVTTMALEVPISCLTSGDDPVIGAWTTASKPQGRVLNPDPSGASDNANGRGPSVEGGAWAQVSRLGNPLVNEVVIGITDKDQFNASEPKDDVANFADYVLYPTLPTLVEVLFQVPAPKPEGGRTDLLAVFVTGVTTGPNDTPANFKFTAPANQSQPGEMLRLNTAIDPVVPGNPGYSDLGFLGCDLAGFPNGRRVTDDVVDIALTVAEGALLGVNGVQTCDLSGPSPTVVNEGVVVNDGALPDLNDYPLSFPYLADPIPGSPNESSLAATSLSAQ</sequence>
<dbReference type="InterPro" id="IPR025566">
    <property type="entry name" value="DUF4331"/>
</dbReference>
<protein>
    <submittedName>
        <fullName evidence="3">DUF4331 domain-containing protein</fullName>
    </submittedName>
</protein>